<dbReference type="SUPFAM" id="SSF103642">
    <property type="entry name" value="Sec-C motif"/>
    <property type="match status" value="1"/>
</dbReference>
<accession>A0A558HXK3</accession>
<dbReference type="EMBL" id="VNFH01000001">
    <property type="protein sequence ID" value="TVU73873.1"/>
    <property type="molecule type" value="Genomic_DNA"/>
</dbReference>
<dbReference type="Pfam" id="PF02810">
    <property type="entry name" value="SEC-C"/>
    <property type="match status" value="1"/>
</dbReference>
<dbReference type="OrthoDB" id="3343588at2"/>
<reference evidence="1 2" key="1">
    <citation type="submission" date="2019-07" db="EMBL/GenBank/DDBJ databases">
        <title>Diversity of Bacteria from Kongsfjorden, Arctic.</title>
        <authorList>
            <person name="Yu Y."/>
        </authorList>
    </citation>
    <scope>NUCLEOTIDE SEQUENCE [LARGE SCALE GENOMIC DNA]</scope>
    <source>
        <strain evidence="1 2">SM1923</strain>
    </source>
</reference>
<dbReference type="Gene3D" id="3.10.450.50">
    <property type="match status" value="1"/>
</dbReference>
<keyword evidence="2" id="KW-1185">Reference proteome</keyword>
<comment type="caution">
    <text evidence="1">The sequence shown here is derived from an EMBL/GenBank/DDBJ whole genome shotgun (WGS) entry which is preliminary data.</text>
</comment>
<dbReference type="RefSeq" id="WP_088742598.1">
    <property type="nucleotide sequence ID" value="NZ_CAWOWR010000001.1"/>
</dbReference>
<organism evidence="1 2">
    <name type="scientific">Cobetia crustatorum</name>
    <dbReference type="NCBI Taxonomy" id="553385"/>
    <lineage>
        <taxon>Bacteria</taxon>
        <taxon>Pseudomonadati</taxon>
        <taxon>Pseudomonadota</taxon>
        <taxon>Gammaproteobacteria</taxon>
        <taxon>Oceanospirillales</taxon>
        <taxon>Halomonadaceae</taxon>
        <taxon>Cobetia</taxon>
    </lineage>
</organism>
<protein>
    <submittedName>
        <fullName evidence="1">Zinc chelation protein SecC</fullName>
    </submittedName>
</protein>
<evidence type="ECO:0000313" key="1">
    <source>
        <dbReference type="EMBL" id="TVU73873.1"/>
    </source>
</evidence>
<evidence type="ECO:0000313" key="2">
    <source>
        <dbReference type="Proteomes" id="UP000319941"/>
    </source>
</evidence>
<dbReference type="Proteomes" id="UP000319941">
    <property type="component" value="Unassembled WGS sequence"/>
</dbReference>
<sequence length="608" mass="68303">MLAEWVERLLSYASGALEAIRADETFPAFMQWAHAEGVNYVGGDEALAVALAPVLWSQTPLVRLNFARESLAPPNRNEPCWCDSGRKYKQCCDKVQLPPIPDHLMWMLSLREFKGEQLKAALASALAPAQALLEAGLISAEAGSRGRAQQIMESLFDTSDWSRLPEQAEPGFELLLDLYQERGFTRKKALLLDEVLERGPAFLRGVALEHQCLLHLDSDDLGSARAAFIRAQQTLPDSPTLAYIEAMLLLHEGQPEEAQDRARFWWRRLAKQKDIEPGQLEFLADLAENPRATLAEQMVNSDESLSDSLASLQALFEVLTRPPRLALETQEDGSLLFGQNAEQAVTLGLWEAVFPARIEEEAALALDIDPWETQDPNDWLQQLCACPEWLDTPAVCQGLILALASRFGSLPWMSDAFFVPLAERFGYWLDQIEEAGGLLRWEDGDNAQLLRCGLGLVIGMERGERERSRQLAERLLKLDEEDSLGLRELVLDQLLREGRNDEAVVLAEHDLERRTADEEMPLLGILMGKVLALYRLERQTDAQEALVIVREANAHLINLLLAENPRPVSLVVDAPEPGSRGEAWQYRTLMRDQWKRSAGALEWLAKHR</sequence>
<gene>
    <name evidence="1" type="ORF">FQP86_02045</name>
</gene>
<proteinExistence type="predicted"/>
<dbReference type="AlphaFoldDB" id="A0A558HXK3"/>
<name>A0A558HXK3_9GAMM</name>
<dbReference type="STRING" id="553385.GCA_000591415_01842"/>
<dbReference type="InterPro" id="IPR004027">
    <property type="entry name" value="SEC_C_motif"/>
</dbReference>